<accession>A0A6A3CXD0</accession>
<evidence type="ECO:0000313" key="3">
    <source>
        <dbReference type="EMBL" id="KAE8734235.1"/>
    </source>
</evidence>
<feature type="region of interest" description="Disordered" evidence="1">
    <location>
        <begin position="75"/>
        <end position="121"/>
    </location>
</feature>
<evidence type="ECO:0000256" key="1">
    <source>
        <dbReference type="SAM" id="MobiDB-lite"/>
    </source>
</evidence>
<feature type="compositionally biased region" description="Basic and acidic residues" evidence="1">
    <location>
        <begin position="77"/>
        <end position="91"/>
    </location>
</feature>
<name>A0A6A3CXD0_HIBSY</name>
<feature type="region of interest" description="Disordered" evidence="1">
    <location>
        <begin position="1"/>
        <end position="29"/>
    </location>
</feature>
<dbReference type="PANTHER" id="PTHR34188:SF20">
    <property type="entry name" value="PROTEIN, PUTATIVE-RELATED"/>
    <property type="match status" value="1"/>
</dbReference>
<sequence>MAPIEENVQLDLEKGPTSDEEHQIKNPFPGLKNKAKLLLSMFGGSFLDNSDDGASLPIDPSNSGSVVIASAVTTSMNKEEQESKDGKENNKNKNNKGVGKEKRNKKAPKPPRPPKGPTLDAADYKLIRELTELARLKRANIERTRALKKMKAAKGTSNNTTIFAMLFTIIFCVIIVYQGMPYRDTPTNPKGYEIAVEAMGGGPIPIKLFGNPSSSISYEPVYEPSIVVEHNAGLDGGKFYSATPLI</sequence>
<feature type="transmembrane region" description="Helical" evidence="2">
    <location>
        <begin position="160"/>
        <end position="180"/>
    </location>
</feature>
<feature type="compositionally biased region" description="Basic and acidic residues" evidence="1">
    <location>
        <begin position="11"/>
        <end position="24"/>
    </location>
</feature>
<keyword evidence="2" id="KW-0472">Membrane</keyword>
<evidence type="ECO:0000313" key="4">
    <source>
        <dbReference type="Proteomes" id="UP000436088"/>
    </source>
</evidence>
<dbReference type="PANTHER" id="PTHR34188">
    <property type="entry name" value="OS01G0299500 PROTEIN"/>
    <property type="match status" value="1"/>
</dbReference>
<gene>
    <name evidence="3" type="ORF">F3Y22_tig00000778pilonHSYRG00384</name>
</gene>
<reference evidence="3" key="1">
    <citation type="submission" date="2019-09" db="EMBL/GenBank/DDBJ databases">
        <title>Draft genome information of white flower Hibiscus syriacus.</title>
        <authorList>
            <person name="Kim Y.-M."/>
        </authorList>
    </citation>
    <scope>NUCLEOTIDE SEQUENCE [LARGE SCALE GENOMIC DNA]</scope>
    <source>
        <strain evidence="3">YM2019G1</strain>
    </source>
</reference>
<organism evidence="3 4">
    <name type="scientific">Hibiscus syriacus</name>
    <name type="common">Rose of Sharon</name>
    <dbReference type="NCBI Taxonomy" id="106335"/>
    <lineage>
        <taxon>Eukaryota</taxon>
        <taxon>Viridiplantae</taxon>
        <taxon>Streptophyta</taxon>
        <taxon>Embryophyta</taxon>
        <taxon>Tracheophyta</taxon>
        <taxon>Spermatophyta</taxon>
        <taxon>Magnoliopsida</taxon>
        <taxon>eudicotyledons</taxon>
        <taxon>Gunneridae</taxon>
        <taxon>Pentapetalae</taxon>
        <taxon>rosids</taxon>
        <taxon>malvids</taxon>
        <taxon>Malvales</taxon>
        <taxon>Malvaceae</taxon>
        <taxon>Malvoideae</taxon>
        <taxon>Hibiscus</taxon>
    </lineage>
</organism>
<dbReference type="Proteomes" id="UP000436088">
    <property type="component" value="Unassembled WGS sequence"/>
</dbReference>
<proteinExistence type="predicted"/>
<keyword evidence="4" id="KW-1185">Reference proteome</keyword>
<dbReference type="AlphaFoldDB" id="A0A6A3CXD0"/>
<protein>
    <submittedName>
        <fullName evidence="3">Plant invertase/pectin methylesterase inhibitor superfamily protein</fullName>
    </submittedName>
</protein>
<keyword evidence="2" id="KW-0812">Transmembrane</keyword>
<comment type="caution">
    <text evidence="3">The sequence shown here is derived from an EMBL/GenBank/DDBJ whole genome shotgun (WGS) entry which is preliminary data.</text>
</comment>
<evidence type="ECO:0000256" key="2">
    <source>
        <dbReference type="SAM" id="Phobius"/>
    </source>
</evidence>
<keyword evidence="2" id="KW-1133">Transmembrane helix</keyword>
<dbReference type="EMBL" id="VEPZ02000074">
    <property type="protein sequence ID" value="KAE8734235.1"/>
    <property type="molecule type" value="Genomic_DNA"/>
</dbReference>